<dbReference type="KEGG" id="nbg:DV706_21165"/>
<proteinExistence type="predicted"/>
<dbReference type="SUPFAM" id="SSF53098">
    <property type="entry name" value="Ribonuclease H-like"/>
    <property type="match status" value="1"/>
</dbReference>
<accession>A0A4D6HRC6</accession>
<dbReference type="GO" id="GO:0003676">
    <property type="term" value="F:nucleic acid binding"/>
    <property type="evidence" value="ECO:0007669"/>
    <property type="project" value="InterPro"/>
</dbReference>
<dbReference type="EMBL" id="CP031306">
    <property type="protein sequence ID" value="QCC56574.1"/>
    <property type="molecule type" value="Genomic_DNA"/>
</dbReference>
<dbReference type="Proteomes" id="UP000296822">
    <property type="component" value="Plasmid unnamed1"/>
</dbReference>
<dbReference type="RefSeq" id="WP_136350973.1">
    <property type="nucleotide sequence ID" value="NZ_CP031306.1"/>
</dbReference>
<keyword evidence="2" id="KW-0614">Plasmid</keyword>
<evidence type="ECO:0000259" key="1">
    <source>
        <dbReference type="Pfam" id="PF13358"/>
    </source>
</evidence>
<dbReference type="Pfam" id="PF13565">
    <property type="entry name" value="HTH_32"/>
    <property type="match status" value="1"/>
</dbReference>
<dbReference type="InterPro" id="IPR009057">
    <property type="entry name" value="Homeodomain-like_sf"/>
</dbReference>
<dbReference type="GeneID" id="39853796"/>
<dbReference type="KEGG" id="nbg:DV706_18950"/>
<evidence type="ECO:0000313" key="4">
    <source>
        <dbReference type="Proteomes" id="UP000296822"/>
    </source>
</evidence>
<name>A0A4D6HRC6_9EURY</name>
<dbReference type="Pfam" id="PF13358">
    <property type="entry name" value="DDE_3"/>
    <property type="match status" value="1"/>
</dbReference>
<dbReference type="InterPro" id="IPR047655">
    <property type="entry name" value="Transpos_IS630-like"/>
</dbReference>
<protein>
    <submittedName>
        <fullName evidence="2">IS630 family transposase</fullName>
    </submittedName>
</protein>
<sequence length="348" mass="39970">MKTTRRTEMVKHLSEKQLDEAINEAQKADETRLVRRLCFIKNVSLGDTDKMAARRVGASQPTGGRWLKAWNEGGVDGLRPSFAGGRPAKLSSEQFDEFFTLLEDGQPWTPQEIDDLLWDRYGVTYDRSHLARILRGDGMQYAKPRPMDPRQSPDAEKDFRERLGEALTKENGDEPLVLGFFDASWPQPFENSQRMWSYDRTVEIDKPLVTVPWKTLGFYALLGKSTLIFRKRTTKESICAALEAIREQNPVGRILLIADNDGGHHAKLTQQRADELGIEFVFLPPYSPMFNAIEPLWKTLKRKISPEVFEGKDHFKQFVTNTFLDLSKRVSFADNWIKTFLPDIQKLC</sequence>
<feature type="domain" description="Tc1-like transposase DDE" evidence="1">
    <location>
        <begin position="223"/>
        <end position="309"/>
    </location>
</feature>
<dbReference type="AlphaFoldDB" id="A0A4D6HRC6"/>
<dbReference type="InterPro" id="IPR038717">
    <property type="entry name" value="Tc1-like_DDE_dom"/>
</dbReference>
<evidence type="ECO:0000313" key="3">
    <source>
        <dbReference type="EMBL" id="QCC57035.1"/>
    </source>
</evidence>
<reference evidence="2 4" key="1">
    <citation type="journal article" date="2019" name="Nat. Commun.">
        <title>A new type of DNA phosphorothioation-based antiviral system in archaea.</title>
        <authorList>
            <person name="Xiong L."/>
            <person name="Liu S."/>
            <person name="Chen S."/>
            <person name="Xiao Y."/>
            <person name="Zhu B."/>
            <person name="Gao Y."/>
            <person name="Zhang Y."/>
            <person name="Chen B."/>
            <person name="Luo J."/>
            <person name="Deng Z."/>
            <person name="Chen X."/>
            <person name="Wang L."/>
            <person name="Chen S."/>
        </authorList>
    </citation>
    <scope>NUCLEOTIDE SEQUENCE [LARGE SCALE GENOMIC DNA]</scope>
    <source>
        <strain evidence="2 4">JCM 10635</strain>
        <plasmid evidence="2 4">unnamed1</plasmid>
        <plasmid evidence="3 4">unnamed4</plasmid>
    </source>
</reference>
<dbReference type="Gene3D" id="3.30.420.10">
    <property type="entry name" value="Ribonuclease H-like superfamily/Ribonuclease H"/>
    <property type="match status" value="1"/>
</dbReference>
<dbReference type="InterPro" id="IPR012337">
    <property type="entry name" value="RNaseH-like_sf"/>
</dbReference>
<dbReference type="NCBIfam" id="NF033545">
    <property type="entry name" value="transpos_IS630"/>
    <property type="match status" value="1"/>
</dbReference>
<dbReference type="Proteomes" id="UP000296822">
    <property type="component" value="Plasmid unnamed4"/>
</dbReference>
<dbReference type="EMBL" id="CP031309">
    <property type="protein sequence ID" value="QCC57035.1"/>
    <property type="molecule type" value="Genomic_DNA"/>
</dbReference>
<geneLocation type="plasmid" evidence="2">
    <name>unnamed1</name>
</geneLocation>
<dbReference type="SUPFAM" id="SSF46689">
    <property type="entry name" value="Homeodomain-like"/>
    <property type="match status" value="1"/>
</dbReference>
<geneLocation type="plasmid" evidence="3 4">
    <name>unnamed4</name>
</geneLocation>
<organism evidence="2 4">
    <name type="scientific">Natronorubrum bangense</name>
    <dbReference type="NCBI Taxonomy" id="61858"/>
    <lineage>
        <taxon>Archaea</taxon>
        <taxon>Methanobacteriati</taxon>
        <taxon>Methanobacteriota</taxon>
        <taxon>Stenosarchaea group</taxon>
        <taxon>Halobacteria</taxon>
        <taxon>Halobacteriales</taxon>
        <taxon>Natrialbaceae</taxon>
        <taxon>Natronorubrum</taxon>
    </lineage>
</organism>
<gene>
    <name evidence="2" type="ORF">DV706_18950</name>
    <name evidence="3" type="ORF">DV706_21165</name>
</gene>
<evidence type="ECO:0000313" key="2">
    <source>
        <dbReference type="EMBL" id="QCC56574.1"/>
    </source>
</evidence>
<dbReference type="InterPro" id="IPR036397">
    <property type="entry name" value="RNaseH_sf"/>
</dbReference>